<dbReference type="InterPro" id="IPR013216">
    <property type="entry name" value="Methyltransf_11"/>
</dbReference>
<name>A0A934V934_9BACT</name>
<evidence type="ECO:0000313" key="5">
    <source>
        <dbReference type="EMBL" id="MBK1817897.1"/>
    </source>
</evidence>
<keyword evidence="2 5" id="KW-0489">Methyltransferase</keyword>
<evidence type="ECO:0000256" key="1">
    <source>
        <dbReference type="ARBA" id="ARBA00008361"/>
    </source>
</evidence>
<dbReference type="CDD" id="cd02440">
    <property type="entry name" value="AdoMet_MTases"/>
    <property type="match status" value="1"/>
</dbReference>
<evidence type="ECO:0000256" key="2">
    <source>
        <dbReference type="ARBA" id="ARBA00022603"/>
    </source>
</evidence>
<protein>
    <submittedName>
        <fullName evidence="5">Class I SAM-dependent methyltransferase</fullName>
    </submittedName>
</protein>
<accession>A0A934V934</accession>
<evidence type="ECO:0000256" key="3">
    <source>
        <dbReference type="ARBA" id="ARBA00022679"/>
    </source>
</evidence>
<feature type="domain" description="Methyltransferase type 11" evidence="4">
    <location>
        <begin position="48"/>
        <end position="140"/>
    </location>
</feature>
<dbReference type="Proteomes" id="UP000600139">
    <property type="component" value="Unassembled WGS sequence"/>
</dbReference>
<dbReference type="Pfam" id="PF08241">
    <property type="entry name" value="Methyltransf_11"/>
    <property type="match status" value="1"/>
</dbReference>
<dbReference type="InterPro" id="IPR051052">
    <property type="entry name" value="Diverse_substrate_MTase"/>
</dbReference>
<dbReference type="InterPro" id="IPR029063">
    <property type="entry name" value="SAM-dependent_MTases_sf"/>
</dbReference>
<comment type="similarity">
    <text evidence="1">Belongs to the methyltransferase superfamily.</text>
</comment>
<keyword evidence="3" id="KW-0808">Transferase</keyword>
<dbReference type="GO" id="GO:0008757">
    <property type="term" value="F:S-adenosylmethionine-dependent methyltransferase activity"/>
    <property type="evidence" value="ECO:0007669"/>
    <property type="project" value="InterPro"/>
</dbReference>
<dbReference type="AlphaFoldDB" id="A0A934V934"/>
<comment type="caution">
    <text evidence="5">The sequence shown here is derived from an EMBL/GenBank/DDBJ whole genome shotgun (WGS) entry which is preliminary data.</text>
</comment>
<sequence>MEGSQRNPKGRFSDRVENYIKYRPSYPPEVLELLKSRCGQTEESVIADVGSGTGILTKLLLENAERVYGVEPNREMREAAERMLADQANFTSIPGSAEATDLLTDSVDIIVAGQAFHWFDRPRAKKEFHRILRPNGWVVLIWNERETDSTPFLREYEVLLRKYAMDYQEVDHMKISPEILREFYDPATYETGIFSNRQQFDYEGLKGRCLSSSYIPNAGQPGHDDLIEELEALFAKYESGGQVEIGYQTMVYYGRL</sequence>
<evidence type="ECO:0000259" key="4">
    <source>
        <dbReference type="Pfam" id="PF08241"/>
    </source>
</evidence>
<evidence type="ECO:0000313" key="6">
    <source>
        <dbReference type="Proteomes" id="UP000600139"/>
    </source>
</evidence>
<dbReference type="Gene3D" id="3.40.50.150">
    <property type="entry name" value="Vaccinia Virus protein VP39"/>
    <property type="match status" value="1"/>
</dbReference>
<dbReference type="RefSeq" id="WP_200352822.1">
    <property type="nucleotide sequence ID" value="NZ_BAABHZ010000001.1"/>
</dbReference>
<keyword evidence="6" id="KW-1185">Reference proteome</keyword>
<dbReference type="PANTHER" id="PTHR44942:SF4">
    <property type="entry name" value="METHYLTRANSFERASE TYPE 11 DOMAIN-CONTAINING PROTEIN"/>
    <property type="match status" value="1"/>
</dbReference>
<dbReference type="GO" id="GO:0032259">
    <property type="term" value="P:methylation"/>
    <property type="evidence" value="ECO:0007669"/>
    <property type="project" value="UniProtKB-KW"/>
</dbReference>
<dbReference type="PANTHER" id="PTHR44942">
    <property type="entry name" value="METHYLTRANSF_11 DOMAIN-CONTAINING PROTEIN"/>
    <property type="match status" value="1"/>
</dbReference>
<dbReference type="SUPFAM" id="SSF53335">
    <property type="entry name" value="S-adenosyl-L-methionine-dependent methyltransferases"/>
    <property type="match status" value="1"/>
</dbReference>
<organism evidence="5 6">
    <name type="scientific">Luteolibacter yonseiensis</name>
    <dbReference type="NCBI Taxonomy" id="1144680"/>
    <lineage>
        <taxon>Bacteria</taxon>
        <taxon>Pseudomonadati</taxon>
        <taxon>Verrucomicrobiota</taxon>
        <taxon>Verrucomicrobiia</taxon>
        <taxon>Verrucomicrobiales</taxon>
        <taxon>Verrucomicrobiaceae</taxon>
        <taxon>Luteolibacter</taxon>
    </lineage>
</organism>
<proteinExistence type="inferred from homology"/>
<dbReference type="EMBL" id="JAENIK010000012">
    <property type="protein sequence ID" value="MBK1817897.1"/>
    <property type="molecule type" value="Genomic_DNA"/>
</dbReference>
<gene>
    <name evidence="5" type="ORF">JIN84_19910</name>
</gene>
<reference evidence="5" key="1">
    <citation type="submission" date="2021-01" db="EMBL/GenBank/DDBJ databases">
        <title>Modified the classification status of verrucomicrobia.</title>
        <authorList>
            <person name="Feng X."/>
        </authorList>
    </citation>
    <scope>NUCLEOTIDE SEQUENCE</scope>
    <source>
        <strain evidence="5">JCM 18052</strain>
    </source>
</reference>